<accession>A0ABU6X0U0</accession>
<evidence type="ECO:0000313" key="1">
    <source>
        <dbReference type="EMBL" id="MED6191746.1"/>
    </source>
</evidence>
<dbReference type="Proteomes" id="UP001341840">
    <property type="component" value="Unassembled WGS sequence"/>
</dbReference>
<sequence>MAENTRLKRLGVELKRLGQRIEEVSDESRDECARAIEAMNVKFDAIQSSLTQLIQEQSRSRSPSHGFSHGSNSGMVELRCANISSKPHLLQMIFASVVEINL</sequence>
<name>A0ABU6X0U0_9FABA</name>
<gene>
    <name evidence="1" type="ORF">PIB30_003549</name>
</gene>
<protein>
    <submittedName>
        <fullName evidence="1">Uncharacterized protein</fullName>
    </submittedName>
</protein>
<reference evidence="1 2" key="1">
    <citation type="journal article" date="2023" name="Plants (Basel)">
        <title>Bridging the Gap: Combining Genomics and Transcriptomics Approaches to Understand Stylosanthes scabra, an Orphan Legume from the Brazilian Caatinga.</title>
        <authorList>
            <person name="Ferreira-Neto J.R.C."/>
            <person name="da Silva M.D."/>
            <person name="Binneck E."/>
            <person name="de Melo N.F."/>
            <person name="da Silva R.H."/>
            <person name="de Melo A.L.T.M."/>
            <person name="Pandolfi V."/>
            <person name="Bustamante F.O."/>
            <person name="Brasileiro-Vidal A.C."/>
            <person name="Benko-Iseppon A.M."/>
        </authorList>
    </citation>
    <scope>NUCLEOTIDE SEQUENCE [LARGE SCALE GENOMIC DNA]</scope>
    <source>
        <tissue evidence="1">Leaves</tissue>
    </source>
</reference>
<organism evidence="1 2">
    <name type="scientific">Stylosanthes scabra</name>
    <dbReference type="NCBI Taxonomy" id="79078"/>
    <lineage>
        <taxon>Eukaryota</taxon>
        <taxon>Viridiplantae</taxon>
        <taxon>Streptophyta</taxon>
        <taxon>Embryophyta</taxon>
        <taxon>Tracheophyta</taxon>
        <taxon>Spermatophyta</taxon>
        <taxon>Magnoliopsida</taxon>
        <taxon>eudicotyledons</taxon>
        <taxon>Gunneridae</taxon>
        <taxon>Pentapetalae</taxon>
        <taxon>rosids</taxon>
        <taxon>fabids</taxon>
        <taxon>Fabales</taxon>
        <taxon>Fabaceae</taxon>
        <taxon>Papilionoideae</taxon>
        <taxon>50 kb inversion clade</taxon>
        <taxon>dalbergioids sensu lato</taxon>
        <taxon>Dalbergieae</taxon>
        <taxon>Pterocarpus clade</taxon>
        <taxon>Stylosanthes</taxon>
    </lineage>
</organism>
<comment type="caution">
    <text evidence="1">The sequence shown here is derived from an EMBL/GenBank/DDBJ whole genome shotgun (WGS) entry which is preliminary data.</text>
</comment>
<dbReference type="EMBL" id="JASCZI010211455">
    <property type="protein sequence ID" value="MED6191746.1"/>
    <property type="molecule type" value="Genomic_DNA"/>
</dbReference>
<keyword evidence="2" id="KW-1185">Reference proteome</keyword>
<proteinExistence type="predicted"/>
<evidence type="ECO:0000313" key="2">
    <source>
        <dbReference type="Proteomes" id="UP001341840"/>
    </source>
</evidence>